<evidence type="ECO:0000256" key="3">
    <source>
        <dbReference type="ARBA" id="ARBA00022989"/>
    </source>
</evidence>
<evidence type="ECO:0000313" key="7">
    <source>
        <dbReference type="Proteomes" id="UP000076268"/>
    </source>
</evidence>
<keyword evidence="4 5" id="KW-0472">Membrane</keyword>
<name>A0A154BPX3_ANASB</name>
<feature type="transmembrane region" description="Helical" evidence="5">
    <location>
        <begin position="46"/>
        <end position="65"/>
    </location>
</feature>
<feature type="transmembrane region" description="Helical" evidence="5">
    <location>
        <begin position="18"/>
        <end position="40"/>
    </location>
</feature>
<dbReference type="STRING" id="1794912.AXX12_10470"/>
<protein>
    <recommendedName>
        <fullName evidence="8">Sporulation protein</fullName>
    </recommendedName>
</protein>
<evidence type="ECO:0000256" key="5">
    <source>
        <dbReference type="SAM" id="Phobius"/>
    </source>
</evidence>
<feature type="transmembrane region" description="Helical" evidence="5">
    <location>
        <begin position="118"/>
        <end position="138"/>
    </location>
</feature>
<dbReference type="Pfam" id="PF02659">
    <property type="entry name" value="Mntp"/>
    <property type="match status" value="1"/>
</dbReference>
<feature type="transmembrane region" description="Helical" evidence="5">
    <location>
        <begin position="177"/>
        <end position="193"/>
    </location>
</feature>
<dbReference type="PANTHER" id="PTHR35529">
    <property type="entry name" value="MANGANESE EFFLUX PUMP MNTP-RELATED"/>
    <property type="match status" value="1"/>
</dbReference>
<evidence type="ECO:0000256" key="2">
    <source>
        <dbReference type="ARBA" id="ARBA00022692"/>
    </source>
</evidence>
<organism evidence="6 7">
    <name type="scientific">Anaerosporomusa subterranea</name>
    <dbReference type="NCBI Taxonomy" id="1794912"/>
    <lineage>
        <taxon>Bacteria</taxon>
        <taxon>Bacillati</taxon>
        <taxon>Bacillota</taxon>
        <taxon>Negativicutes</taxon>
        <taxon>Acetonemataceae</taxon>
        <taxon>Anaerosporomusa</taxon>
    </lineage>
</organism>
<keyword evidence="7" id="KW-1185">Reference proteome</keyword>
<keyword evidence="1" id="KW-1003">Cell membrane</keyword>
<dbReference type="PANTHER" id="PTHR35529:SF2">
    <property type="entry name" value="SPORULATION PROTEIN YTAF-RELATED"/>
    <property type="match status" value="1"/>
</dbReference>
<accession>A0A154BPX3</accession>
<dbReference type="AlphaFoldDB" id="A0A154BPX3"/>
<dbReference type="EMBL" id="LSGP01000020">
    <property type="protein sequence ID" value="KYZ75910.1"/>
    <property type="molecule type" value="Genomic_DNA"/>
</dbReference>
<dbReference type="InterPro" id="IPR003810">
    <property type="entry name" value="Mntp/YtaF"/>
</dbReference>
<evidence type="ECO:0008006" key="8">
    <source>
        <dbReference type="Google" id="ProtNLM"/>
    </source>
</evidence>
<keyword evidence="3 5" id="KW-1133">Transmembrane helix</keyword>
<dbReference type="Proteomes" id="UP000076268">
    <property type="component" value="Unassembled WGS sequence"/>
</dbReference>
<gene>
    <name evidence="6" type="ORF">AXX12_10470</name>
</gene>
<feature type="transmembrane region" description="Helical" evidence="5">
    <location>
        <begin position="144"/>
        <end position="165"/>
    </location>
</feature>
<evidence type="ECO:0000313" key="6">
    <source>
        <dbReference type="EMBL" id="KYZ75910.1"/>
    </source>
</evidence>
<keyword evidence="2 5" id="KW-0812">Transmembrane</keyword>
<evidence type="ECO:0000256" key="1">
    <source>
        <dbReference type="ARBA" id="ARBA00022475"/>
    </source>
</evidence>
<evidence type="ECO:0000256" key="4">
    <source>
        <dbReference type="ARBA" id="ARBA00023136"/>
    </source>
</evidence>
<comment type="caution">
    <text evidence="6">The sequence shown here is derived from an EMBL/GenBank/DDBJ whole genome shotgun (WGS) entry which is preliminary data.</text>
</comment>
<proteinExistence type="predicted"/>
<reference evidence="6 7" key="1">
    <citation type="submission" date="2016-02" db="EMBL/GenBank/DDBJ databases">
        <title>Anaerosporomusa subterraneum gen. nov., sp. nov., a spore-forming obligate anaerobe isolated from saprolite.</title>
        <authorList>
            <person name="Choi J.K."/>
            <person name="Shah M."/>
            <person name="Yee N."/>
        </authorList>
    </citation>
    <scope>NUCLEOTIDE SEQUENCE [LARGE SCALE GENOMIC DNA]</scope>
    <source>
        <strain evidence="6 7">RU4</strain>
    </source>
</reference>
<sequence length="194" mass="20338">MAGVAYGLRSIRIPLSSFLIVGAVTAVASAFAMGAAAMLGQYIDTFLAMVLGGILLILLGAWNVFHQYLTKNIPTYEVEGEVTAGKLTFSIGHLVISIMARPESADVDHLGVISPLEAVFLGLAVGADAAVGTFAAALTGALPLYTPLIIGIIHIICIGGGVVLSDRFVSDEWKRRFPFLPGTMLIVLGLLRLA</sequence>